<feature type="repeat" description="PPR" evidence="3">
    <location>
        <begin position="255"/>
        <end position="289"/>
    </location>
</feature>
<evidence type="ECO:0000256" key="1">
    <source>
        <dbReference type="ARBA" id="ARBA00022737"/>
    </source>
</evidence>
<dbReference type="GO" id="GO:0003723">
    <property type="term" value="F:RNA binding"/>
    <property type="evidence" value="ECO:0007669"/>
    <property type="project" value="InterPro"/>
</dbReference>
<dbReference type="FunFam" id="1.25.40.10:FF:000280">
    <property type="entry name" value="Pentatricopeptide repeat-containing protein"/>
    <property type="match status" value="1"/>
</dbReference>
<dbReference type="FunFam" id="1.25.40.10:FF:000285">
    <property type="entry name" value="Pentatricopeptide repeat-containing protein, chloroplastic"/>
    <property type="match status" value="1"/>
</dbReference>
<dbReference type="FunFam" id="1.25.40.10:FF:001383">
    <property type="entry name" value="Pentatricopeptide repeat-containing protein mitochondrial"/>
    <property type="match status" value="1"/>
</dbReference>
<reference evidence="4" key="1">
    <citation type="submission" date="2022-12" db="EMBL/GenBank/DDBJ databases">
        <title>Draft genome assemblies for two species of Escallonia (Escalloniales).</title>
        <authorList>
            <person name="Chanderbali A."/>
            <person name="Dervinis C."/>
            <person name="Anghel I."/>
            <person name="Soltis D."/>
            <person name="Soltis P."/>
            <person name="Zapata F."/>
        </authorList>
    </citation>
    <scope>NUCLEOTIDE SEQUENCE</scope>
    <source>
        <strain evidence="4">UCBG92.1500</strain>
        <tissue evidence="4">Leaf</tissue>
    </source>
</reference>
<keyword evidence="1" id="KW-0677">Repeat</keyword>
<comment type="caution">
    <text evidence="4">The sequence shown here is derived from an EMBL/GenBank/DDBJ whole genome shotgun (WGS) entry which is preliminary data.</text>
</comment>
<sequence>MHSVPNRTTVPITHSFQSNDGYTKLIETYSHHRSLQPGRVLHGHLIIAGLARLTHFASKLIAFYTECGQLSHARQLFDDIPQTNIRRWIVLIGAYARHGFFQEAMGVFCGMQREGIRPNKFVLPSVLKACGHLSYRRIGETIHAVILKNEFECDAFVNATLIDMYSKCGRIGKARRVFDRMVEKDLVALNALASGFVQHGLVKEALGLVDKMKFMGLQPNVVTWNTLIAGFSQASDESTVTELFQLMNDAGVEPDVVSWTSMISGFVQNFRNGKAFDAFKQMLGLGMHPTSATISSLLPACATLADLRRGKEIHGYAMVIGVQEDVFVRSALIDMYAKCGYIYEARTLFKKMLQRNTVTWNSMIFGYANHGYSGEAIELFNQMVEDNENKLDHLTFVAVLTACSCGGMIELGRSLFRSMQEKYGIKPRLEHYACIVDLLSRGGELIEAYDLIQKMPIEPDKFVWGALLGACRHHGNVDLAEKAAKHLCKLEPESAGSSLLLSNLYADAGSWGNAARVKRMMKKRKLEKNPGCSWIEAE</sequence>
<evidence type="ECO:0000256" key="3">
    <source>
        <dbReference type="PROSITE-ProRule" id="PRU00708"/>
    </source>
</evidence>
<dbReference type="Pfam" id="PF20431">
    <property type="entry name" value="E_motif"/>
    <property type="match status" value="1"/>
</dbReference>
<dbReference type="InterPro" id="IPR046848">
    <property type="entry name" value="E_motif"/>
</dbReference>
<dbReference type="InterPro" id="IPR046960">
    <property type="entry name" value="PPR_At4g14850-like_plant"/>
</dbReference>
<dbReference type="FunFam" id="1.25.40.10:FF:000031">
    <property type="entry name" value="Pentatricopeptide repeat-containing protein mitochondrial"/>
    <property type="match status" value="1"/>
</dbReference>
<evidence type="ECO:0008006" key="6">
    <source>
        <dbReference type="Google" id="ProtNLM"/>
    </source>
</evidence>
<dbReference type="GO" id="GO:0009451">
    <property type="term" value="P:RNA modification"/>
    <property type="evidence" value="ECO:0007669"/>
    <property type="project" value="InterPro"/>
</dbReference>
<proteinExistence type="inferred from homology"/>
<keyword evidence="5" id="KW-1185">Reference proteome</keyword>
<dbReference type="PROSITE" id="PS51375">
    <property type="entry name" value="PPR"/>
    <property type="match status" value="7"/>
</dbReference>
<feature type="repeat" description="PPR" evidence="3">
    <location>
        <begin position="220"/>
        <end position="254"/>
    </location>
</feature>
<evidence type="ECO:0000313" key="4">
    <source>
        <dbReference type="EMBL" id="KAK2993166.1"/>
    </source>
</evidence>
<organism evidence="4 5">
    <name type="scientific">Escallonia rubra</name>
    <dbReference type="NCBI Taxonomy" id="112253"/>
    <lineage>
        <taxon>Eukaryota</taxon>
        <taxon>Viridiplantae</taxon>
        <taxon>Streptophyta</taxon>
        <taxon>Embryophyta</taxon>
        <taxon>Tracheophyta</taxon>
        <taxon>Spermatophyta</taxon>
        <taxon>Magnoliopsida</taxon>
        <taxon>eudicotyledons</taxon>
        <taxon>Gunneridae</taxon>
        <taxon>Pentapetalae</taxon>
        <taxon>asterids</taxon>
        <taxon>campanulids</taxon>
        <taxon>Escalloniales</taxon>
        <taxon>Escalloniaceae</taxon>
        <taxon>Escallonia</taxon>
    </lineage>
</organism>
<feature type="repeat" description="PPR" evidence="3">
    <location>
        <begin position="154"/>
        <end position="184"/>
    </location>
</feature>
<dbReference type="InterPro" id="IPR011990">
    <property type="entry name" value="TPR-like_helical_dom_sf"/>
</dbReference>
<feature type="repeat" description="PPR" evidence="3">
    <location>
        <begin position="325"/>
        <end position="355"/>
    </location>
</feature>
<feature type="repeat" description="PPR" evidence="3">
    <location>
        <begin position="84"/>
        <end position="118"/>
    </location>
</feature>
<dbReference type="Proteomes" id="UP001187471">
    <property type="component" value="Unassembled WGS sequence"/>
</dbReference>
<name>A0AA88UT01_9ASTE</name>
<dbReference type="AlphaFoldDB" id="A0AA88UT01"/>
<evidence type="ECO:0000256" key="2">
    <source>
        <dbReference type="ARBA" id="ARBA00061659"/>
    </source>
</evidence>
<evidence type="ECO:0000313" key="5">
    <source>
        <dbReference type="Proteomes" id="UP001187471"/>
    </source>
</evidence>
<dbReference type="SUPFAM" id="SSF48452">
    <property type="entry name" value="TPR-like"/>
    <property type="match status" value="1"/>
</dbReference>
<feature type="repeat" description="PPR" evidence="3">
    <location>
        <begin position="356"/>
        <end position="390"/>
    </location>
</feature>
<dbReference type="NCBIfam" id="TIGR00756">
    <property type="entry name" value="PPR"/>
    <property type="match status" value="7"/>
</dbReference>
<protein>
    <recommendedName>
        <fullName evidence="6">Pentatricopeptide repeat-containing protein</fullName>
    </recommendedName>
</protein>
<dbReference type="PANTHER" id="PTHR47926">
    <property type="entry name" value="PENTATRICOPEPTIDE REPEAT-CONTAINING PROTEIN"/>
    <property type="match status" value="1"/>
</dbReference>
<gene>
    <name evidence="4" type="ORF">RJ640_015353</name>
</gene>
<feature type="repeat" description="PPR" evidence="3">
    <location>
        <begin position="185"/>
        <end position="219"/>
    </location>
</feature>
<dbReference type="PANTHER" id="PTHR47926:SF487">
    <property type="entry name" value="REPEAT (TPR)-LIKE SUPERFAMILY PROTEIN, PUTATIVE-RELATED"/>
    <property type="match status" value="1"/>
</dbReference>
<dbReference type="Pfam" id="PF01535">
    <property type="entry name" value="PPR"/>
    <property type="match status" value="3"/>
</dbReference>
<dbReference type="InterPro" id="IPR002885">
    <property type="entry name" value="PPR_rpt"/>
</dbReference>
<comment type="similarity">
    <text evidence="2">Belongs to the PPR family. PCMP-E subfamily.</text>
</comment>
<accession>A0AA88UT01</accession>
<dbReference type="Gene3D" id="1.25.40.10">
    <property type="entry name" value="Tetratricopeptide repeat domain"/>
    <property type="match status" value="5"/>
</dbReference>
<dbReference type="EMBL" id="JAVXUO010000340">
    <property type="protein sequence ID" value="KAK2993166.1"/>
    <property type="molecule type" value="Genomic_DNA"/>
</dbReference>
<dbReference type="Pfam" id="PF13041">
    <property type="entry name" value="PPR_2"/>
    <property type="match status" value="2"/>
</dbReference>